<dbReference type="InterPro" id="IPR032710">
    <property type="entry name" value="NTF2-like_dom_sf"/>
</dbReference>
<protein>
    <submittedName>
        <fullName evidence="2">Nuclear transport factor 2 family protein</fullName>
    </submittedName>
</protein>
<keyword evidence="3" id="KW-1185">Reference proteome</keyword>
<name>A0A6N8J8Q0_9BACT</name>
<comment type="caution">
    <text evidence="2">The sequence shown here is derived from an EMBL/GenBank/DDBJ whole genome shotgun (WGS) entry which is preliminary data.</text>
</comment>
<dbReference type="RefSeq" id="WP_157300118.1">
    <property type="nucleotide sequence ID" value="NZ_BAAAZB010000025.1"/>
</dbReference>
<dbReference type="EMBL" id="WRXO01000003">
    <property type="protein sequence ID" value="MVT41493.1"/>
    <property type="molecule type" value="Genomic_DNA"/>
</dbReference>
<reference evidence="2 3" key="1">
    <citation type="submission" date="2019-12" db="EMBL/GenBank/DDBJ databases">
        <title>The draft genomic sequence of strain Chitinophaga oryziterrae JCM 16595.</title>
        <authorList>
            <person name="Zhang X."/>
        </authorList>
    </citation>
    <scope>NUCLEOTIDE SEQUENCE [LARGE SCALE GENOMIC DNA]</scope>
    <source>
        <strain evidence="2 3">JCM 16595</strain>
    </source>
</reference>
<dbReference type="SUPFAM" id="SSF54427">
    <property type="entry name" value="NTF2-like"/>
    <property type="match status" value="1"/>
</dbReference>
<feature type="domain" description="SnoaL-like" evidence="1">
    <location>
        <begin position="22"/>
        <end position="116"/>
    </location>
</feature>
<evidence type="ECO:0000313" key="2">
    <source>
        <dbReference type="EMBL" id="MVT41493.1"/>
    </source>
</evidence>
<evidence type="ECO:0000259" key="1">
    <source>
        <dbReference type="Pfam" id="PF12680"/>
    </source>
</evidence>
<gene>
    <name evidence="2" type="ORF">GO495_12940</name>
</gene>
<dbReference type="AlphaFoldDB" id="A0A6N8J8Q0"/>
<dbReference type="Proteomes" id="UP000468388">
    <property type="component" value="Unassembled WGS sequence"/>
</dbReference>
<organism evidence="2 3">
    <name type="scientific">Chitinophaga oryziterrae</name>
    <dbReference type="NCBI Taxonomy" id="1031224"/>
    <lineage>
        <taxon>Bacteria</taxon>
        <taxon>Pseudomonadati</taxon>
        <taxon>Bacteroidota</taxon>
        <taxon>Chitinophagia</taxon>
        <taxon>Chitinophagales</taxon>
        <taxon>Chitinophagaceae</taxon>
        <taxon>Chitinophaga</taxon>
    </lineage>
</organism>
<dbReference type="GO" id="GO:0017000">
    <property type="term" value="P:antibiotic biosynthetic process"/>
    <property type="evidence" value="ECO:0007669"/>
    <property type="project" value="UniProtKB-KW"/>
</dbReference>
<proteinExistence type="predicted"/>
<dbReference type="OrthoDB" id="2083380at2"/>
<evidence type="ECO:0000313" key="3">
    <source>
        <dbReference type="Proteomes" id="UP000468388"/>
    </source>
</evidence>
<dbReference type="InterPro" id="IPR037401">
    <property type="entry name" value="SnoaL-like"/>
</dbReference>
<accession>A0A6N8J8Q0</accession>
<sequence>MANNSSGYQIYEALLKAFGVGAEAVTTLFNDDAIIEFPYAPSIGAAGKQNMEAYRNHLEGGLKNMPNLKFSDIRVYPLQEEGTYWAEAHGETTILSTGILYQQDYIMYFILKDDKFSFYREYSNPLPALKAFGGTQATLDMFNVNK</sequence>
<dbReference type="Gene3D" id="3.10.450.50">
    <property type="match status" value="1"/>
</dbReference>
<dbReference type="Pfam" id="PF12680">
    <property type="entry name" value="SnoaL_2"/>
    <property type="match status" value="1"/>
</dbReference>